<organism evidence="2 3">
    <name type="scientific">Portunus trituberculatus</name>
    <name type="common">Swimming crab</name>
    <name type="synonym">Neptunus trituberculatus</name>
    <dbReference type="NCBI Taxonomy" id="210409"/>
    <lineage>
        <taxon>Eukaryota</taxon>
        <taxon>Metazoa</taxon>
        <taxon>Ecdysozoa</taxon>
        <taxon>Arthropoda</taxon>
        <taxon>Crustacea</taxon>
        <taxon>Multicrustacea</taxon>
        <taxon>Malacostraca</taxon>
        <taxon>Eumalacostraca</taxon>
        <taxon>Eucarida</taxon>
        <taxon>Decapoda</taxon>
        <taxon>Pleocyemata</taxon>
        <taxon>Brachyura</taxon>
        <taxon>Eubrachyura</taxon>
        <taxon>Portunoidea</taxon>
        <taxon>Portunidae</taxon>
        <taxon>Portuninae</taxon>
        <taxon>Portunus</taxon>
    </lineage>
</organism>
<evidence type="ECO:0000313" key="3">
    <source>
        <dbReference type="Proteomes" id="UP000324222"/>
    </source>
</evidence>
<keyword evidence="3" id="KW-1185">Reference proteome</keyword>
<dbReference type="Proteomes" id="UP000324222">
    <property type="component" value="Unassembled WGS sequence"/>
</dbReference>
<comment type="caution">
    <text evidence="2">The sequence shown here is derived from an EMBL/GenBank/DDBJ whole genome shotgun (WGS) entry which is preliminary data.</text>
</comment>
<gene>
    <name evidence="2" type="ORF">E2C01_052968</name>
</gene>
<evidence type="ECO:0000256" key="1">
    <source>
        <dbReference type="SAM" id="MobiDB-lite"/>
    </source>
</evidence>
<name>A0A5B7GQS1_PORTR</name>
<feature type="region of interest" description="Disordered" evidence="1">
    <location>
        <begin position="1"/>
        <end position="41"/>
    </location>
</feature>
<sequence>MTADVVAPYFNRPPNCQAQRDGGNGRGRAAAPRNSQRPVAGAAPQHIKLTVMLIAEGDASPRAMDRRALRNTVLVCVFKSVQFLREHGAVECPKCYKPCKLREKTCGCTGTYYIPKTKKKKGNLWQYPVSLVFAAHDERLVNINYYSWITIKLD</sequence>
<protein>
    <submittedName>
        <fullName evidence="2">Uncharacterized protein</fullName>
    </submittedName>
</protein>
<dbReference type="AlphaFoldDB" id="A0A5B7GQS1"/>
<evidence type="ECO:0000313" key="2">
    <source>
        <dbReference type="EMBL" id="MPC58954.1"/>
    </source>
</evidence>
<proteinExistence type="predicted"/>
<reference evidence="2 3" key="1">
    <citation type="submission" date="2019-05" db="EMBL/GenBank/DDBJ databases">
        <title>Another draft genome of Portunus trituberculatus and its Hox gene families provides insights of decapod evolution.</title>
        <authorList>
            <person name="Jeong J.-H."/>
            <person name="Song I."/>
            <person name="Kim S."/>
            <person name="Choi T."/>
            <person name="Kim D."/>
            <person name="Ryu S."/>
            <person name="Kim W."/>
        </authorList>
    </citation>
    <scope>NUCLEOTIDE SEQUENCE [LARGE SCALE GENOMIC DNA]</scope>
    <source>
        <tissue evidence="2">Muscle</tissue>
    </source>
</reference>
<dbReference type="EMBL" id="VSRR010016129">
    <property type="protein sequence ID" value="MPC58954.1"/>
    <property type="molecule type" value="Genomic_DNA"/>
</dbReference>
<accession>A0A5B7GQS1</accession>